<sequence length="234" mass="27336">MISIIIPVYNMLEELAKCLASLGKQTYKDFEVVVVDDGSSHKNTENTKTRKHDLAIKFCRIEHSGAPRARNFGLEKSKGEYILFCDADMELKEDCLEKMLKALENNLSASYVYADFKYGWKKFKFWDFDADKLKQINFVNTCSLVRRQALDGVSWDESLEKFQDWDLWLSLLEKGKIGVYIPEVLFKASAGSGKISQWLPKTFYKLPFSWESKKKYEKWKRVVQEKHKILKSEV</sequence>
<dbReference type="AlphaFoldDB" id="A0A1J4U3S6"/>
<dbReference type="InterPro" id="IPR050834">
    <property type="entry name" value="Glycosyltransf_2"/>
</dbReference>
<evidence type="ECO:0000313" key="2">
    <source>
        <dbReference type="EMBL" id="OIO17254.1"/>
    </source>
</evidence>
<evidence type="ECO:0000259" key="1">
    <source>
        <dbReference type="Pfam" id="PF00535"/>
    </source>
</evidence>
<dbReference type="CDD" id="cd00761">
    <property type="entry name" value="Glyco_tranf_GTA_type"/>
    <property type="match status" value="1"/>
</dbReference>
<dbReference type="PANTHER" id="PTHR43685">
    <property type="entry name" value="GLYCOSYLTRANSFERASE"/>
    <property type="match status" value="1"/>
</dbReference>
<comment type="caution">
    <text evidence="2">The sequence shown here is derived from an EMBL/GenBank/DDBJ whole genome shotgun (WGS) entry which is preliminary data.</text>
</comment>
<proteinExistence type="predicted"/>
<dbReference type="SUPFAM" id="SSF53448">
    <property type="entry name" value="Nucleotide-diphospho-sugar transferases"/>
    <property type="match status" value="1"/>
</dbReference>
<evidence type="ECO:0000313" key="3">
    <source>
        <dbReference type="Proteomes" id="UP000182465"/>
    </source>
</evidence>
<organism evidence="2 3">
    <name type="scientific">Candidatus Kuenenbacteria bacterium CG1_02_38_13</name>
    <dbReference type="NCBI Taxonomy" id="1805235"/>
    <lineage>
        <taxon>Bacteria</taxon>
        <taxon>Candidatus Kueneniibacteriota</taxon>
    </lineage>
</organism>
<dbReference type="PANTHER" id="PTHR43685:SF2">
    <property type="entry name" value="GLYCOSYLTRANSFERASE 2-LIKE DOMAIN-CONTAINING PROTEIN"/>
    <property type="match status" value="1"/>
</dbReference>
<protein>
    <recommendedName>
        <fullName evidence="1">Glycosyltransferase 2-like domain-containing protein</fullName>
    </recommendedName>
</protein>
<gene>
    <name evidence="2" type="ORF">AUJ29_01600</name>
</gene>
<dbReference type="Pfam" id="PF00535">
    <property type="entry name" value="Glycos_transf_2"/>
    <property type="match status" value="1"/>
</dbReference>
<dbReference type="EMBL" id="MNVB01000035">
    <property type="protein sequence ID" value="OIO17254.1"/>
    <property type="molecule type" value="Genomic_DNA"/>
</dbReference>
<feature type="domain" description="Glycosyltransferase 2-like" evidence="1">
    <location>
        <begin position="3"/>
        <end position="127"/>
    </location>
</feature>
<accession>A0A1J4U3S6</accession>
<dbReference type="InterPro" id="IPR001173">
    <property type="entry name" value="Glyco_trans_2-like"/>
</dbReference>
<reference evidence="2 3" key="1">
    <citation type="journal article" date="2016" name="Environ. Microbiol.">
        <title>Genomic resolution of a cold subsurface aquifer community provides metabolic insights for novel microbes adapted to high CO concentrations.</title>
        <authorList>
            <person name="Probst A.J."/>
            <person name="Castelle C.J."/>
            <person name="Singh A."/>
            <person name="Brown C.T."/>
            <person name="Anantharaman K."/>
            <person name="Sharon I."/>
            <person name="Hug L.A."/>
            <person name="Burstein D."/>
            <person name="Emerson J.B."/>
            <person name="Thomas B.C."/>
            <person name="Banfield J.F."/>
        </authorList>
    </citation>
    <scope>NUCLEOTIDE SEQUENCE [LARGE SCALE GENOMIC DNA]</scope>
    <source>
        <strain evidence="2">CG1_02_38_13</strain>
    </source>
</reference>
<dbReference type="InterPro" id="IPR029044">
    <property type="entry name" value="Nucleotide-diphossugar_trans"/>
</dbReference>
<dbReference type="Proteomes" id="UP000182465">
    <property type="component" value="Unassembled WGS sequence"/>
</dbReference>
<name>A0A1J4U3S6_9BACT</name>
<dbReference type="Gene3D" id="3.90.550.10">
    <property type="entry name" value="Spore Coat Polysaccharide Biosynthesis Protein SpsA, Chain A"/>
    <property type="match status" value="1"/>
</dbReference>